<evidence type="ECO:0000313" key="1">
    <source>
        <dbReference type="EMBL" id="VYS59115.1"/>
    </source>
</evidence>
<evidence type="ECO:0000313" key="2">
    <source>
        <dbReference type="Proteomes" id="UP000426265"/>
    </source>
</evidence>
<proteinExistence type="predicted"/>
<dbReference type="AlphaFoldDB" id="A0A654FE01"/>
<reference evidence="1 2" key="1">
    <citation type="submission" date="2019-11" db="EMBL/GenBank/DDBJ databases">
        <authorList>
            <person name="Jiao W.-B."/>
            <person name="Schneeberger K."/>
        </authorList>
    </citation>
    <scope>NUCLEOTIDE SEQUENCE [LARGE SCALE GENOMIC DNA]</scope>
    <source>
        <strain evidence="2">cv. An-1</strain>
    </source>
</reference>
<dbReference type="Proteomes" id="UP000426265">
    <property type="component" value="Unassembled WGS sequence"/>
</dbReference>
<name>A0A654FE01_ARATH</name>
<accession>A0A654FE01</accession>
<organism evidence="1 2">
    <name type="scientific">Arabidopsis thaliana</name>
    <name type="common">Mouse-ear cress</name>
    <dbReference type="NCBI Taxonomy" id="3702"/>
    <lineage>
        <taxon>Eukaryota</taxon>
        <taxon>Viridiplantae</taxon>
        <taxon>Streptophyta</taxon>
        <taxon>Embryophyta</taxon>
        <taxon>Tracheophyta</taxon>
        <taxon>Spermatophyta</taxon>
        <taxon>Magnoliopsida</taxon>
        <taxon>eudicotyledons</taxon>
        <taxon>Gunneridae</taxon>
        <taxon>Pentapetalae</taxon>
        <taxon>rosids</taxon>
        <taxon>malvids</taxon>
        <taxon>Brassicales</taxon>
        <taxon>Brassicaceae</taxon>
        <taxon>Camelineae</taxon>
        <taxon>Arabidopsis</taxon>
    </lineage>
</organism>
<protein>
    <submittedName>
        <fullName evidence="1">Uncharacterized protein</fullName>
    </submittedName>
</protein>
<dbReference type="EMBL" id="CACRSJ010000106">
    <property type="protein sequence ID" value="VYS59115.1"/>
    <property type="molecule type" value="Genomic_DNA"/>
</dbReference>
<gene>
    <name evidence="1" type="ORF">AN1_LOCUS14557</name>
</gene>
<sequence>MAPITPSGLAWLNRMQFLKTIRENKRKRVAIDSESEGGKDDDDLSKESDAVVVCDDLEDLKSDMITKKIQVKIVRRVVECIFPDSKFRDVNQGLLDPNYCVDLIGRLVRTIDLRAFDSLGFNHRFYFQIEERRFINRCANCVNDVKIIIIRFDKFELFEGKIHVTATE</sequence>